<evidence type="ECO:0000256" key="1">
    <source>
        <dbReference type="ARBA" id="ARBA00022441"/>
    </source>
</evidence>
<dbReference type="Pfam" id="PF01344">
    <property type="entry name" value="Kelch_1"/>
    <property type="match status" value="4"/>
</dbReference>
<dbReference type="Gene3D" id="3.30.710.10">
    <property type="entry name" value="Potassium Channel Kv1.1, Chain A"/>
    <property type="match status" value="1"/>
</dbReference>
<organism evidence="4 5">
    <name type="scientific">Sinanodonta woodiana</name>
    <name type="common">Chinese pond mussel</name>
    <name type="synonym">Anodonta woodiana</name>
    <dbReference type="NCBI Taxonomy" id="1069815"/>
    <lineage>
        <taxon>Eukaryota</taxon>
        <taxon>Metazoa</taxon>
        <taxon>Spiralia</taxon>
        <taxon>Lophotrochozoa</taxon>
        <taxon>Mollusca</taxon>
        <taxon>Bivalvia</taxon>
        <taxon>Autobranchia</taxon>
        <taxon>Heteroconchia</taxon>
        <taxon>Palaeoheterodonta</taxon>
        <taxon>Unionida</taxon>
        <taxon>Unionoidea</taxon>
        <taxon>Unionidae</taxon>
        <taxon>Unioninae</taxon>
        <taxon>Sinanodonta</taxon>
    </lineage>
</organism>
<evidence type="ECO:0000256" key="2">
    <source>
        <dbReference type="ARBA" id="ARBA00022737"/>
    </source>
</evidence>
<dbReference type="InterPro" id="IPR000210">
    <property type="entry name" value="BTB/POZ_dom"/>
</dbReference>
<accession>A0ABD3USY1</accession>
<dbReference type="AlphaFoldDB" id="A0ABD3USY1"/>
<proteinExistence type="predicted"/>
<dbReference type="PROSITE" id="PS50097">
    <property type="entry name" value="BTB"/>
    <property type="match status" value="1"/>
</dbReference>
<sequence>MVIVNTTSNASTIKDIENGIKVNFKHSGVKFQSCMAKLWKDKLLCDVVIKAGSVEIEAHKNVLATQSDYFHAMFTTNMVESKQRKPCVNLGEFDTRAVSAVVDYMYTGCFTVTKCTVQDLLILTDLLQMLELKEVCVTFMSSQLDISNFLGVLEMAEKYNCRELFTKAETLLKQEFQIISSKTEDFLAISLERLRSILQYNDLVLGSLGEGTVLFKSNILIQENTEVQSIIDNQLYSSEPVHDRNADGYILVAGGYLQSRIGSHCPRLNTVEIYDIKTDTWRLMTSLPHVSSGVHLFNLNGKIVCIALENIDSPAMQQVHDSKGVYEYNKVTEKWKDITSAFPKSVILLFQDCFCSKGCLALDPEKYIMYLIMSERQYFVKLDIDVDGDVKCSNAFPLPCVDSEEPCPLYKLSNFAHVILNGRIYIIGGYETLYGLEKMAISDVYVYSIADQTWHIGANMNIPRASFEAVVLEGYIYAVGGCNSCRLNSVERYDPVADTWTTVASMNKERCHHKAVGVNGKLYALGGQSYSTQLGGARKVLNMMEVYEPKYNTWTCIKEMSQRRCLFGGTAL</sequence>
<dbReference type="Proteomes" id="UP001634394">
    <property type="component" value="Unassembled WGS sequence"/>
</dbReference>
<dbReference type="SMART" id="SM00225">
    <property type="entry name" value="BTB"/>
    <property type="match status" value="1"/>
</dbReference>
<dbReference type="InterPro" id="IPR015915">
    <property type="entry name" value="Kelch-typ_b-propeller"/>
</dbReference>
<feature type="domain" description="BTB" evidence="3">
    <location>
        <begin position="45"/>
        <end position="114"/>
    </location>
</feature>
<keyword evidence="1" id="KW-0880">Kelch repeat</keyword>
<dbReference type="InterPro" id="IPR011333">
    <property type="entry name" value="SKP1/BTB/POZ_sf"/>
</dbReference>
<dbReference type="PANTHER" id="PTHR45632:SF3">
    <property type="entry name" value="KELCH-LIKE PROTEIN 32"/>
    <property type="match status" value="1"/>
</dbReference>
<reference evidence="4 5" key="1">
    <citation type="submission" date="2024-11" db="EMBL/GenBank/DDBJ databases">
        <title>Chromosome-level genome assembly of the freshwater bivalve Anodonta woodiana.</title>
        <authorList>
            <person name="Chen X."/>
        </authorList>
    </citation>
    <scope>NUCLEOTIDE SEQUENCE [LARGE SCALE GENOMIC DNA]</scope>
    <source>
        <strain evidence="4">MN2024</strain>
        <tissue evidence="4">Gills</tissue>
    </source>
</reference>
<keyword evidence="5" id="KW-1185">Reference proteome</keyword>
<protein>
    <recommendedName>
        <fullName evidence="3">BTB domain-containing protein</fullName>
    </recommendedName>
</protein>
<dbReference type="SUPFAM" id="SSF117281">
    <property type="entry name" value="Kelch motif"/>
    <property type="match status" value="2"/>
</dbReference>
<comment type="caution">
    <text evidence="4">The sequence shown here is derived from an EMBL/GenBank/DDBJ whole genome shotgun (WGS) entry which is preliminary data.</text>
</comment>
<dbReference type="PANTHER" id="PTHR45632">
    <property type="entry name" value="LD33804P"/>
    <property type="match status" value="1"/>
</dbReference>
<dbReference type="Gene3D" id="2.120.10.80">
    <property type="entry name" value="Kelch-type beta propeller"/>
    <property type="match status" value="2"/>
</dbReference>
<dbReference type="CDD" id="cd14733">
    <property type="entry name" value="BACK"/>
    <property type="match status" value="1"/>
</dbReference>
<evidence type="ECO:0000313" key="4">
    <source>
        <dbReference type="EMBL" id="KAL3852599.1"/>
    </source>
</evidence>
<dbReference type="SUPFAM" id="SSF54695">
    <property type="entry name" value="POZ domain"/>
    <property type="match status" value="1"/>
</dbReference>
<dbReference type="EMBL" id="JBJQND010000015">
    <property type="protein sequence ID" value="KAL3852599.1"/>
    <property type="molecule type" value="Genomic_DNA"/>
</dbReference>
<name>A0ABD3USY1_SINWO</name>
<dbReference type="Pfam" id="PF00651">
    <property type="entry name" value="BTB"/>
    <property type="match status" value="1"/>
</dbReference>
<gene>
    <name evidence="4" type="ORF">ACJMK2_016218</name>
</gene>
<keyword evidence="2" id="KW-0677">Repeat</keyword>
<dbReference type="Pfam" id="PF07707">
    <property type="entry name" value="BACK"/>
    <property type="match status" value="1"/>
</dbReference>
<evidence type="ECO:0000313" key="5">
    <source>
        <dbReference type="Proteomes" id="UP001634394"/>
    </source>
</evidence>
<dbReference type="InterPro" id="IPR006652">
    <property type="entry name" value="Kelch_1"/>
</dbReference>
<dbReference type="SMART" id="SM00612">
    <property type="entry name" value="Kelch"/>
    <property type="match status" value="4"/>
</dbReference>
<evidence type="ECO:0000259" key="3">
    <source>
        <dbReference type="PROSITE" id="PS50097"/>
    </source>
</evidence>
<dbReference type="InterPro" id="IPR011705">
    <property type="entry name" value="BACK"/>
</dbReference>
<dbReference type="Gene3D" id="1.25.40.420">
    <property type="match status" value="1"/>
</dbReference>